<accession>A0A1N6I6S6</accession>
<dbReference type="PIRSF" id="PIRSF016821">
    <property type="entry name" value="HSP15"/>
    <property type="match status" value="1"/>
</dbReference>
<dbReference type="Pfam" id="PF01479">
    <property type="entry name" value="S4"/>
    <property type="match status" value="1"/>
</dbReference>
<evidence type="ECO:0000256" key="2">
    <source>
        <dbReference type="ARBA" id="ARBA00022884"/>
    </source>
</evidence>
<dbReference type="OrthoDB" id="9797176at2"/>
<reference evidence="7 8" key="1">
    <citation type="submission" date="2016-11" db="EMBL/GenBank/DDBJ databases">
        <authorList>
            <person name="Jaros S."/>
            <person name="Januszkiewicz K."/>
            <person name="Wedrychowicz H."/>
        </authorList>
    </citation>
    <scope>NUCLEOTIDE SEQUENCE [LARGE SCALE GENOMIC DNA]</scope>
    <source>
        <strain evidence="7 8">GAS86</strain>
    </source>
</reference>
<keyword evidence="2 4" id="KW-0694">RNA-binding</keyword>
<sequence>MNYRISTEPGARLRIDKWLWAARFFKTRSLAADAVDKAHVRIGGAAVKPAKEVRVGDLVEIEIERIVWQVEVLGVCDVRGPASVAQTLYAETEESKVKRQVEQERRKTYREPAAALHGRPTKRDRRTIDKLSGGD</sequence>
<dbReference type="InterPro" id="IPR002942">
    <property type="entry name" value="S4_RNA-bd"/>
</dbReference>
<dbReference type="Gene3D" id="3.10.290.10">
    <property type="entry name" value="RNA-binding S4 domain"/>
    <property type="match status" value="1"/>
</dbReference>
<dbReference type="GO" id="GO:0043023">
    <property type="term" value="F:ribosomal large subunit binding"/>
    <property type="evidence" value="ECO:0007669"/>
    <property type="project" value="InterPro"/>
</dbReference>
<proteinExistence type="inferred from homology"/>
<evidence type="ECO:0000256" key="1">
    <source>
        <dbReference type="ARBA" id="ARBA00008396"/>
    </source>
</evidence>
<dbReference type="CDD" id="cd00165">
    <property type="entry name" value="S4"/>
    <property type="match status" value="1"/>
</dbReference>
<dbReference type="SMART" id="SM00363">
    <property type="entry name" value="S4"/>
    <property type="match status" value="1"/>
</dbReference>
<feature type="region of interest" description="Disordered" evidence="5">
    <location>
        <begin position="95"/>
        <end position="135"/>
    </location>
</feature>
<evidence type="ECO:0000256" key="4">
    <source>
        <dbReference type="PROSITE-ProRule" id="PRU00182"/>
    </source>
</evidence>
<dbReference type="EMBL" id="FSRM01000001">
    <property type="protein sequence ID" value="SIO27635.1"/>
    <property type="molecule type" value="Genomic_DNA"/>
</dbReference>
<evidence type="ECO:0000256" key="5">
    <source>
        <dbReference type="SAM" id="MobiDB-lite"/>
    </source>
</evidence>
<dbReference type="InterPro" id="IPR036986">
    <property type="entry name" value="S4_RNA-bd_sf"/>
</dbReference>
<evidence type="ECO:0000313" key="7">
    <source>
        <dbReference type="EMBL" id="SIO27635.1"/>
    </source>
</evidence>
<dbReference type="GO" id="GO:0003727">
    <property type="term" value="F:single-stranded RNA binding"/>
    <property type="evidence" value="ECO:0007669"/>
    <property type="project" value="InterPro"/>
</dbReference>
<gene>
    <name evidence="7" type="ORF">SAMN05444168_4038</name>
</gene>
<evidence type="ECO:0000259" key="6">
    <source>
        <dbReference type="SMART" id="SM00363"/>
    </source>
</evidence>
<dbReference type="PROSITE" id="PS50889">
    <property type="entry name" value="S4"/>
    <property type="match status" value="1"/>
</dbReference>
<feature type="domain" description="RNA-binding S4" evidence="6">
    <location>
        <begin position="13"/>
        <end position="71"/>
    </location>
</feature>
<protein>
    <submittedName>
        <fullName evidence="7">Heat shock protein Hsp15</fullName>
    </submittedName>
</protein>
<dbReference type="AlphaFoldDB" id="A0A1N6I6S6"/>
<organism evidence="7 8">
    <name type="scientific">Paraburkholderia phenazinium</name>
    <dbReference type="NCBI Taxonomy" id="60549"/>
    <lineage>
        <taxon>Bacteria</taxon>
        <taxon>Pseudomonadati</taxon>
        <taxon>Pseudomonadota</taxon>
        <taxon>Betaproteobacteria</taxon>
        <taxon>Burkholderiales</taxon>
        <taxon>Burkholderiaceae</taxon>
        <taxon>Paraburkholderia</taxon>
    </lineage>
</organism>
<evidence type="ECO:0000256" key="3">
    <source>
        <dbReference type="ARBA" id="ARBA00023125"/>
    </source>
</evidence>
<keyword evidence="7" id="KW-0346">Stress response</keyword>
<comment type="similarity">
    <text evidence="1">Belongs to the HSP15 family.</text>
</comment>
<dbReference type="SUPFAM" id="SSF55174">
    <property type="entry name" value="Alpha-L RNA-binding motif"/>
    <property type="match status" value="1"/>
</dbReference>
<dbReference type="InterPro" id="IPR025708">
    <property type="entry name" value="HSP15"/>
</dbReference>
<name>A0A1N6I6S6_9BURK</name>
<dbReference type="Proteomes" id="UP000184693">
    <property type="component" value="Unassembled WGS sequence"/>
</dbReference>
<dbReference type="GO" id="GO:0034605">
    <property type="term" value="P:cellular response to heat"/>
    <property type="evidence" value="ECO:0007669"/>
    <property type="project" value="InterPro"/>
</dbReference>
<dbReference type="RefSeq" id="WP_074265813.1">
    <property type="nucleotide sequence ID" value="NZ_FSRM01000001.1"/>
</dbReference>
<dbReference type="GO" id="GO:0003677">
    <property type="term" value="F:DNA binding"/>
    <property type="evidence" value="ECO:0007669"/>
    <property type="project" value="UniProtKB-KW"/>
</dbReference>
<keyword evidence="3" id="KW-0238">DNA-binding</keyword>
<evidence type="ECO:0000313" key="8">
    <source>
        <dbReference type="Proteomes" id="UP000184693"/>
    </source>
</evidence>
<feature type="compositionally biased region" description="Basic and acidic residues" evidence="5">
    <location>
        <begin position="95"/>
        <end position="110"/>
    </location>
</feature>